<dbReference type="InterPro" id="IPR014147">
    <property type="entry name" value="T4SS_TrbJ"/>
</dbReference>
<name>A0ABT9HBZ7_9SPHN</name>
<keyword evidence="4" id="KW-1185">Reference proteome</keyword>
<protein>
    <submittedName>
        <fullName evidence="3">P-type conjugative transfer protein TrbJ</fullName>
    </submittedName>
</protein>
<keyword evidence="2" id="KW-0732">Signal</keyword>
<feature type="coiled-coil region" evidence="1">
    <location>
        <begin position="36"/>
        <end position="95"/>
    </location>
</feature>
<gene>
    <name evidence="3" type="primary">trbJ</name>
    <name evidence="3" type="ORF">Q9K01_14490</name>
</gene>
<evidence type="ECO:0000256" key="2">
    <source>
        <dbReference type="SAM" id="SignalP"/>
    </source>
</evidence>
<reference evidence="3 4" key="1">
    <citation type="submission" date="2023-08" db="EMBL/GenBank/DDBJ databases">
        <title>genomic of DY56.</title>
        <authorList>
            <person name="Wang Y."/>
        </authorList>
    </citation>
    <scope>NUCLEOTIDE SEQUENCE [LARGE SCALE GENOMIC DNA]</scope>
    <source>
        <strain evidence="3 4">DY56-A-20</strain>
    </source>
</reference>
<evidence type="ECO:0000256" key="1">
    <source>
        <dbReference type="SAM" id="Coils"/>
    </source>
</evidence>
<sequence length="237" mass="25286">MTAALGIAGVTAFASTPAQAQFGGIVYDPSNYAQNVLTAARTLEQINNQIRMLQNQANSLINEARNLERLPTDIIQPLQDQIRQTQQLLNQAQRIAYDVGEIEAAFEAQYRNVPLGASQQTMVDGAETRWKNSIAGFEDALKVQASAVANIEGSREAIGTLVGASQSAAGALQAAQAGNQLLALQARQLADLTATLAAASRAQALDAAERATAKAQAREQLRRFLATRPRYLPGGSR</sequence>
<comment type="caution">
    <text evidence="3">The sequence shown here is derived from an EMBL/GenBank/DDBJ whole genome shotgun (WGS) entry which is preliminary data.</text>
</comment>
<keyword evidence="1" id="KW-0175">Coiled coil</keyword>
<organism evidence="3 4">
    <name type="scientific">Qipengyuania benthica</name>
    <dbReference type="NCBI Taxonomy" id="3067651"/>
    <lineage>
        <taxon>Bacteria</taxon>
        <taxon>Pseudomonadati</taxon>
        <taxon>Pseudomonadota</taxon>
        <taxon>Alphaproteobacteria</taxon>
        <taxon>Sphingomonadales</taxon>
        <taxon>Erythrobacteraceae</taxon>
        <taxon>Qipengyuania</taxon>
    </lineage>
</organism>
<dbReference type="EMBL" id="JAVAIL010000006">
    <property type="protein sequence ID" value="MDP4540832.1"/>
    <property type="molecule type" value="Genomic_DNA"/>
</dbReference>
<dbReference type="NCBIfam" id="NF010448">
    <property type="entry name" value="PRK13874.1"/>
    <property type="match status" value="1"/>
</dbReference>
<dbReference type="Proteomes" id="UP001235664">
    <property type="component" value="Unassembled WGS sequence"/>
</dbReference>
<evidence type="ECO:0000313" key="3">
    <source>
        <dbReference type="EMBL" id="MDP4540832.1"/>
    </source>
</evidence>
<dbReference type="NCBIfam" id="TIGR02780">
    <property type="entry name" value="TrbJ_Ti"/>
    <property type="match status" value="1"/>
</dbReference>
<feature type="chain" id="PRO_5046549302" evidence="2">
    <location>
        <begin position="21"/>
        <end position="237"/>
    </location>
</feature>
<accession>A0ABT9HBZ7</accession>
<evidence type="ECO:0000313" key="4">
    <source>
        <dbReference type="Proteomes" id="UP001235664"/>
    </source>
</evidence>
<proteinExistence type="predicted"/>
<feature type="signal peptide" evidence="2">
    <location>
        <begin position="1"/>
        <end position="20"/>
    </location>
</feature>